<accession>A0ACC0B901</accession>
<evidence type="ECO:0000313" key="1">
    <source>
        <dbReference type="EMBL" id="KAI5669116.1"/>
    </source>
</evidence>
<sequence>MHFLNDVRHRIYRVQGSLELSFFRVIVIIQFRLIRNGIVVVRSVNLIVVVIDSTVQHRRSSYEIIRVVGNVQLFRATSVKYGPYTSLAISESQNSITLIGVQKYWDEITTHCCSRIIEMNY</sequence>
<organism evidence="1 2">
    <name type="scientific">Catharanthus roseus</name>
    <name type="common">Madagascar periwinkle</name>
    <name type="synonym">Vinca rosea</name>
    <dbReference type="NCBI Taxonomy" id="4058"/>
    <lineage>
        <taxon>Eukaryota</taxon>
        <taxon>Viridiplantae</taxon>
        <taxon>Streptophyta</taxon>
        <taxon>Embryophyta</taxon>
        <taxon>Tracheophyta</taxon>
        <taxon>Spermatophyta</taxon>
        <taxon>Magnoliopsida</taxon>
        <taxon>eudicotyledons</taxon>
        <taxon>Gunneridae</taxon>
        <taxon>Pentapetalae</taxon>
        <taxon>asterids</taxon>
        <taxon>lamiids</taxon>
        <taxon>Gentianales</taxon>
        <taxon>Apocynaceae</taxon>
        <taxon>Rauvolfioideae</taxon>
        <taxon>Vinceae</taxon>
        <taxon>Catharanthinae</taxon>
        <taxon>Catharanthus</taxon>
    </lineage>
</organism>
<reference evidence="2" key="1">
    <citation type="journal article" date="2023" name="Nat. Plants">
        <title>Single-cell RNA sequencing provides a high-resolution roadmap for understanding the multicellular compartmentation of specialized metabolism.</title>
        <authorList>
            <person name="Sun S."/>
            <person name="Shen X."/>
            <person name="Li Y."/>
            <person name="Li Y."/>
            <person name="Wang S."/>
            <person name="Li R."/>
            <person name="Zhang H."/>
            <person name="Shen G."/>
            <person name="Guo B."/>
            <person name="Wei J."/>
            <person name="Xu J."/>
            <person name="St-Pierre B."/>
            <person name="Chen S."/>
            <person name="Sun C."/>
        </authorList>
    </citation>
    <scope>NUCLEOTIDE SEQUENCE [LARGE SCALE GENOMIC DNA]</scope>
</reference>
<comment type="caution">
    <text evidence="1">The sequence shown here is derived from an EMBL/GenBank/DDBJ whole genome shotgun (WGS) entry which is preliminary data.</text>
</comment>
<evidence type="ECO:0000313" key="2">
    <source>
        <dbReference type="Proteomes" id="UP001060085"/>
    </source>
</evidence>
<dbReference type="EMBL" id="CM044704">
    <property type="protein sequence ID" value="KAI5669116.1"/>
    <property type="molecule type" value="Genomic_DNA"/>
</dbReference>
<dbReference type="Proteomes" id="UP001060085">
    <property type="component" value="Linkage Group LG04"/>
</dbReference>
<keyword evidence="2" id="KW-1185">Reference proteome</keyword>
<name>A0ACC0B901_CATRO</name>
<proteinExistence type="predicted"/>
<gene>
    <name evidence="1" type="ORF">M9H77_18969</name>
</gene>
<protein>
    <submittedName>
        <fullName evidence="1">Uncharacterized protein</fullName>
    </submittedName>
</protein>